<comment type="similarity">
    <text evidence="1 6 7">Belongs to the peptidase S8 family.</text>
</comment>
<name>A0A344LFM8_9PSEU</name>
<feature type="active site" description="Charge relay system" evidence="5 6">
    <location>
        <position position="129"/>
    </location>
</feature>
<evidence type="ECO:0000256" key="6">
    <source>
        <dbReference type="PROSITE-ProRule" id="PRU01240"/>
    </source>
</evidence>
<dbReference type="InterPro" id="IPR050131">
    <property type="entry name" value="Peptidase_S8_subtilisin-like"/>
</dbReference>
<dbReference type="GO" id="GO:0006508">
    <property type="term" value="P:proteolysis"/>
    <property type="evidence" value="ECO:0007669"/>
    <property type="project" value="UniProtKB-KW"/>
</dbReference>
<dbReference type="PROSITE" id="PS51892">
    <property type="entry name" value="SUBTILASE"/>
    <property type="match status" value="1"/>
</dbReference>
<evidence type="ECO:0000259" key="11">
    <source>
        <dbReference type="Pfam" id="PF00082"/>
    </source>
</evidence>
<dbReference type="EMBL" id="CP015163">
    <property type="protein sequence ID" value="AXB46852.1"/>
    <property type="molecule type" value="Genomic_DNA"/>
</dbReference>
<accession>A0A344LFM8</accession>
<feature type="active site" description="Charge relay system" evidence="5 6">
    <location>
        <position position="162"/>
    </location>
</feature>
<evidence type="ECO:0000256" key="7">
    <source>
        <dbReference type="RuleBase" id="RU003355"/>
    </source>
</evidence>
<feature type="compositionally biased region" description="Low complexity" evidence="8">
    <location>
        <begin position="240"/>
        <end position="261"/>
    </location>
</feature>
<dbReference type="RefSeq" id="WP_236808457.1">
    <property type="nucleotide sequence ID" value="NZ_CP015163.1"/>
</dbReference>
<dbReference type="InterPro" id="IPR015500">
    <property type="entry name" value="Peptidase_S8_subtilisin-rel"/>
</dbReference>
<dbReference type="Proteomes" id="UP000250434">
    <property type="component" value="Chromosome"/>
</dbReference>
<protein>
    <submittedName>
        <fullName evidence="12">Serine protease</fullName>
    </submittedName>
</protein>
<feature type="compositionally biased region" description="Pro residues" evidence="8">
    <location>
        <begin position="37"/>
        <end position="54"/>
    </location>
</feature>
<evidence type="ECO:0000256" key="8">
    <source>
        <dbReference type="SAM" id="MobiDB-lite"/>
    </source>
</evidence>
<dbReference type="SUPFAM" id="SSF52743">
    <property type="entry name" value="Subtilisin-like"/>
    <property type="match status" value="1"/>
</dbReference>
<keyword evidence="2 6" id="KW-0645">Protease</keyword>
<dbReference type="Gene3D" id="3.40.50.200">
    <property type="entry name" value="Peptidase S8/S53 domain"/>
    <property type="match status" value="2"/>
</dbReference>
<dbReference type="PRINTS" id="PR00723">
    <property type="entry name" value="SUBTILISIN"/>
</dbReference>
<keyword evidence="9" id="KW-0812">Transmembrane</keyword>
<dbReference type="PANTHER" id="PTHR43806:SF11">
    <property type="entry name" value="CEREVISIN-RELATED"/>
    <property type="match status" value="1"/>
</dbReference>
<dbReference type="PROSITE" id="PS00138">
    <property type="entry name" value="SUBTILASE_SER"/>
    <property type="match status" value="1"/>
</dbReference>
<feature type="transmembrane region" description="Helical" evidence="9">
    <location>
        <begin position="521"/>
        <end position="542"/>
    </location>
</feature>
<dbReference type="InterPro" id="IPR000209">
    <property type="entry name" value="Peptidase_S8/S53_dom"/>
</dbReference>
<evidence type="ECO:0000256" key="2">
    <source>
        <dbReference type="ARBA" id="ARBA00022670"/>
    </source>
</evidence>
<keyword evidence="3 6" id="KW-0378">Hydrolase</keyword>
<organism evidence="12 13">
    <name type="scientific">Amycolatopsis albispora</name>
    <dbReference type="NCBI Taxonomy" id="1804986"/>
    <lineage>
        <taxon>Bacteria</taxon>
        <taxon>Bacillati</taxon>
        <taxon>Actinomycetota</taxon>
        <taxon>Actinomycetes</taxon>
        <taxon>Pseudonocardiales</taxon>
        <taxon>Pseudonocardiaceae</taxon>
        <taxon>Amycolatopsis</taxon>
    </lineage>
</organism>
<dbReference type="PROSITE" id="PS00136">
    <property type="entry name" value="SUBTILASE_ASP"/>
    <property type="match status" value="1"/>
</dbReference>
<evidence type="ECO:0000313" key="13">
    <source>
        <dbReference type="Proteomes" id="UP000250434"/>
    </source>
</evidence>
<feature type="region of interest" description="Disordered" evidence="8">
    <location>
        <begin position="28"/>
        <end position="64"/>
    </location>
</feature>
<proteinExistence type="inferred from homology"/>
<keyword evidence="9" id="KW-1133">Transmembrane helix</keyword>
<dbReference type="InterPro" id="IPR023828">
    <property type="entry name" value="Peptidase_S8_Ser-AS"/>
</dbReference>
<dbReference type="PROSITE" id="PS00137">
    <property type="entry name" value="SUBTILASE_HIS"/>
    <property type="match status" value="1"/>
</dbReference>
<feature type="region of interest" description="Disordered" evidence="8">
    <location>
        <begin position="195"/>
        <end position="268"/>
    </location>
</feature>
<feature type="compositionally biased region" description="Low complexity" evidence="8">
    <location>
        <begin position="212"/>
        <end position="221"/>
    </location>
</feature>
<evidence type="ECO:0000256" key="5">
    <source>
        <dbReference type="PIRSR" id="PIRSR615500-1"/>
    </source>
</evidence>
<evidence type="ECO:0000256" key="4">
    <source>
        <dbReference type="ARBA" id="ARBA00022825"/>
    </source>
</evidence>
<evidence type="ECO:0000256" key="3">
    <source>
        <dbReference type="ARBA" id="ARBA00022801"/>
    </source>
</evidence>
<dbReference type="InterPro" id="IPR022398">
    <property type="entry name" value="Peptidase_S8_His-AS"/>
</dbReference>
<evidence type="ECO:0000256" key="10">
    <source>
        <dbReference type="SAM" id="SignalP"/>
    </source>
</evidence>
<feature type="chain" id="PRO_5016981502" evidence="10">
    <location>
        <begin position="34"/>
        <end position="557"/>
    </location>
</feature>
<evidence type="ECO:0000256" key="9">
    <source>
        <dbReference type="SAM" id="Phobius"/>
    </source>
</evidence>
<dbReference type="GO" id="GO:0004252">
    <property type="term" value="F:serine-type endopeptidase activity"/>
    <property type="evidence" value="ECO:0007669"/>
    <property type="project" value="UniProtKB-UniRule"/>
</dbReference>
<keyword evidence="13" id="KW-1185">Reference proteome</keyword>
<keyword evidence="4 6" id="KW-0720">Serine protease</keyword>
<gene>
    <name evidence="12" type="ORF">A4R43_34040</name>
</gene>
<feature type="active site" description="Charge relay system" evidence="5 6">
    <location>
        <position position="423"/>
    </location>
</feature>
<feature type="domain" description="Peptidase S8/S53" evidence="11">
    <location>
        <begin position="123"/>
        <end position="472"/>
    </location>
</feature>
<sequence>MRSFGTPSRVATVLLTATVGILAPGLSPLTASAQQGTPPPGTPPGSAPLVPPPVDMSKLPAATNKPDKNYVKKIQCVTRDLDNNIPLPDIPWAQKYLQLDKVHDHMRAATNGHVGKTPTGEIIRVAVIDTGVTPHPAFGQPVQQGGDYVHPDGKGTEDCDGHGTEVAGIIGARKQDDIGFMGVAPDAQIVSIRQSSQNYQVEDKPQTPAAPPSGEAGQPSGSQPPPSSGGEESGTEEPPESSGTAGSSASDTVPGQGNQGRQQGGQGAGNLTTLAQAVRTAADTDGVRVINMSVDNCRPASGGGITPEEQALQAAVRYAVNKDIVVVAAAGNTSETCKQNNQPDPSKPINVVSPPWFTDDVISVAAIDETGGVASFSVNGPWVTVAAPGTQIISLDPSKNARIGDFANQTVEGEQVLPIQGTSFASPYVAGLATLIRAKFPNLNARQVMHRITSTAQHPGARSGRDQFVGYGVINPMAALTAVIPGEDKIALSTPYQQKLPAPVALPSDLPPANDGPKAPMIVALSGTAGGVVALLITMFVVHTVRRNRPDTPNKPA</sequence>
<keyword evidence="9" id="KW-0472">Membrane</keyword>
<evidence type="ECO:0000313" key="12">
    <source>
        <dbReference type="EMBL" id="AXB46852.1"/>
    </source>
</evidence>
<feature type="signal peptide" evidence="10">
    <location>
        <begin position="1"/>
        <end position="33"/>
    </location>
</feature>
<reference evidence="12 13" key="1">
    <citation type="submission" date="2016-04" db="EMBL/GenBank/DDBJ databases">
        <title>Complete genome sequence and analysis of deep-sea sediment isolate, Amycolatopsis sp. WP1.</title>
        <authorList>
            <person name="Wang H."/>
            <person name="Chen S."/>
            <person name="Wu Q."/>
        </authorList>
    </citation>
    <scope>NUCLEOTIDE SEQUENCE [LARGE SCALE GENOMIC DNA]</scope>
    <source>
        <strain evidence="12 13">WP1</strain>
    </source>
</reference>
<dbReference type="InterPro" id="IPR036852">
    <property type="entry name" value="Peptidase_S8/S53_dom_sf"/>
</dbReference>
<dbReference type="PANTHER" id="PTHR43806">
    <property type="entry name" value="PEPTIDASE S8"/>
    <property type="match status" value="1"/>
</dbReference>
<keyword evidence="10" id="KW-0732">Signal</keyword>
<dbReference type="Pfam" id="PF00082">
    <property type="entry name" value="Peptidase_S8"/>
    <property type="match status" value="1"/>
</dbReference>
<dbReference type="AlphaFoldDB" id="A0A344LFM8"/>
<evidence type="ECO:0000256" key="1">
    <source>
        <dbReference type="ARBA" id="ARBA00011073"/>
    </source>
</evidence>
<dbReference type="InterPro" id="IPR023827">
    <property type="entry name" value="Peptidase_S8_Asp-AS"/>
</dbReference>
<dbReference type="KEGG" id="aab:A4R43_34040"/>